<feature type="region of interest" description="Disordered" evidence="1">
    <location>
        <begin position="37"/>
        <end position="203"/>
    </location>
</feature>
<reference evidence="2 3" key="1">
    <citation type="submission" date="2018-11" db="EMBL/GenBank/DDBJ databases">
        <authorList>
            <consortium name="Pathogen Informatics"/>
        </authorList>
    </citation>
    <scope>NUCLEOTIDE SEQUENCE [LARGE SCALE GENOMIC DNA]</scope>
</reference>
<keyword evidence="3" id="KW-1185">Reference proteome</keyword>
<feature type="compositionally biased region" description="Acidic residues" evidence="1">
    <location>
        <begin position="148"/>
        <end position="164"/>
    </location>
</feature>
<organism evidence="2 3">
    <name type="scientific">Strongylus vulgaris</name>
    <name type="common">Blood worm</name>
    <dbReference type="NCBI Taxonomy" id="40348"/>
    <lineage>
        <taxon>Eukaryota</taxon>
        <taxon>Metazoa</taxon>
        <taxon>Ecdysozoa</taxon>
        <taxon>Nematoda</taxon>
        <taxon>Chromadorea</taxon>
        <taxon>Rhabditida</taxon>
        <taxon>Rhabditina</taxon>
        <taxon>Rhabditomorpha</taxon>
        <taxon>Strongyloidea</taxon>
        <taxon>Strongylidae</taxon>
        <taxon>Strongylus</taxon>
    </lineage>
</organism>
<evidence type="ECO:0000313" key="2">
    <source>
        <dbReference type="EMBL" id="VDM82885.1"/>
    </source>
</evidence>
<protein>
    <submittedName>
        <fullName evidence="2">Uncharacterized protein</fullName>
    </submittedName>
</protein>
<evidence type="ECO:0000256" key="1">
    <source>
        <dbReference type="SAM" id="MobiDB-lite"/>
    </source>
</evidence>
<sequence>IKDILRRDYSTTKLHLCSCNHNIRNIIAFSVGRPRTVQQEQLPAQGQQHRQQPPPPPVPGEEREEERRRAEEEERKRDQEEERRREEQRRLDFGRREEERIREEQRREEERRKMDRAEKERIMGEEMNKEEDTTTSKGGVTDTNAVPEGDDWDYGSDEDVDATDDYLHADKELEGVEATDKESIDHGSDDTVADESEKPGHNQQLDGIIRVIEAAAEETSRHYGIDVERGR</sequence>
<name>A0A3P7LJV0_STRVU</name>
<accession>A0A3P7LJV0</accession>
<feature type="compositionally biased region" description="Polar residues" evidence="1">
    <location>
        <begin position="135"/>
        <end position="144"/>
    </location>
</feature>
<feature type="compositionally biased region" description="Basic and acidic residues" evidence="1">
    <location>
        <begin position="65"/>
        <end position="134"/>
    </location>
</feature>
<gene>
    <name evidence="2" type="ORF">SVUK_LOCUS17883</name>
</gene>
<dbReference type="AlphaFoldDB" id="A0A3P7LJV0"/>
<feature type="non-terminal residue" evidence="2">
    <location>
        <position position="1"/>
    </location>
</feature>
<evidence type="ECO:0000313" key="3">
    <source>
        <dbReference type="Proteomes" id="UP000270094"/>
    </source>
</evidence>
<dbReference type="Proteomes" id="UP000270094">
    <property type="component" value="Unassembled WGS sequence"/>
</dbReference>
<feature type="compositionally biased region" description="Polar residues" evidence="1">
    <location>
        <begin position="37"/>
        <end position="46"/>
    </location>
</feature>
<dbReference type="EMBL" id="UYYB01119884">
    <property type="protein sequence ID" value="VDM82885.1"/>
    <property type="molecule type" value="Genomic_DNA"/>
</dbReference>
<proteinExistence type="predicted"/>
<feature type="compositionally biased region" description="Basic and acidic residues" evidence="1">
    <location>
        <begin position="165"/>
        <end position="200"/>
    </location>
</feature>